<proteinExistence type="predicted"/>
<accession>A0A8H3FRJ4</accession>
<feature type="domain" description="General stress protein FMN-binding split barrel" evidence="1">
    <location>
        <begin position="31"/>
        <end position="183"/>
    </location>
</feature>
<organism evidence="2 3">
    <name type="scientific">Gomphillus americanus</name>
    <dbReference type="NCBI Taxonomy" id="1940652"/>
    <lineage>
        <taxon>Eukaryota</taxon>
        <taxon>Fungi</taxon>
        <taxon>Dikarya</taxon>
        <taxon>Ascomycota</taxon>
        <taxon>Pezizomycotina</taxon>
        <taxon>Lecanoromycetes</taxon>
        <taxon>OSLEUM clade</taxon>
        <taxon>Ostropomycetidae</taxon>
        <taxon>Ostropales</taxon>
        <taxon>Graphidaceae</taxon>
        <taxon>Gomphilloideae</taxon>
        <taxon>Gomphillus</taxon>
    </lineage>
</organism>
<comment type="caution">
    <text evidence="2">The sequence shown here is derived from an EMBL/GenBank/DDBJ whole genome shotgun (WGS) entry which is preliminary data.</text>
</comment>
<dbReference type="Proteomes" id="UP000664169">
    <property type="component" value="Unassembled WGS sequence"/>
</dbReference>
<dbReference type="Pfam" id="PF16242">
    <property type="entry name" value="Pyrid_ox_like"/>
    <property type="match status" value="1"/>
</dbReference>
<dbReference type="PANTHER" id="PTHR34818">
    <property type="entry name" value="PROTEIN BLI-3"/>
    <property type="match status" value="1"/>
</dbReference>
<reference evidence="2" key="1">
    <citation type="submission" date="2021-03" db="EMBL/GenBank/DDBJ databases">
        <authorList>
            <person name="Tagirdzhanova G."/>
        </authorList>
    </citation>
    <scope>NUCLEOTIDE SEQUENCE</scope>
</reference>
<dbReference type="EMBL" id="CAJPDQ010000037">
    <property type="protein sequence ID" value="CAF9930911.1"/>
    <property type="molecule type" value="Genomic_DNA"/>
</dbReference>
<dbReference type="InterPro" id="IPR052917">
    <property type="entry name" value="Stress-Dev_Protein"/>
</dbReference>
<dbReference type="PANTHER" id="PTHR34818:SF1">
    <property type="entry name" value="PROTEIN BLI-3"/>
    <property type="match status" value="1"/>
</dbReference>
<dbReference type="InterPro" id="IPR038725">
    <property type="entry name" value="YdaG_split_barrel_FMN-bd"/>
</dbReference>
<name>A0A8H3FRJ4_9LECA</name>
<sequence>MPEKLTALEVDTQTDPSVAKQYDDETPKHEQINDFFKIVDKLKVGLLITQRSSVGPVARSMAIARRDNAKFLYIANAHSKKFEDLKNSDTVGITFQDSSSQNWVSITGTAKVSNSDPRIKEVYTPFLSAWFGDLGDGKHTGKYDDPRMTLIEVTPSYVVYWKSTSTALGFAKEVTLGAMTGQVANTGLLRELTAEDLKQAL</sequence>
<dbReference type="InterPro" id="IPR012349">
    <property type="entry name" value="Split_barrel_FMN-bd"/>
</dbReference>
<gene>
    <name evidence="2" type="ORF">GOMPHAMPRED_005766</name>
</gene>
<evidence type="ECO:0000313" key="2">
    <source>
        <dbReference type="EMBL" id="CAF9930911.1"/>
    </source>
</evidence>
<dbReference type="SUPFAM" id="SSF50475">
    <property type="entry name" value="FMN-binding split barrel"/>
    <property type="match status" value="1"/>
</dbReference>
<evidence type="ECO:0000313" key="3">
    <source>
        <dbReference type="Proteomes" id="UP000664169"/>
    </source>
</evidence>
<evidence type="ECO:0000259" key="1">
    <source>
        <dbReference type="Pfam" id="PF16242"/>
    </source>
</evidence>
<protein>
    <recommendedName>
        <fullName evidence="1">General stress protein FMN-binding split barrel domain-containing protein</fullName>
    </recommendedName>
</protein>
<dbReference type="Gene3D" id="2.30.110.10">
    <property type="entry name" value="Electron Transport, Fmn-binding Protein, Chain A"/>
    <property type="match status" value="1"/>
</dbReference>
<dbReference type="OrthoDB" id="434253at2759"/>
<keyword evidence="3" id="KW-1185">Reference proteome</keyword>
<dbReference type="AlphaFoldDB" id="A0A8H3FRJ4"/>